<keyword evidence="4" id="KW-1185">Reference proteome</keyword>
<accession>A0ABV9DH64</accession>
<feature type="region of interest" description="Disordered" evidence="1">
    <location>
        <begin position="23"/>
        <end position="54"/>
    </location>
</feature>
<feature type="signal peptide" evidence="2">
    <location>
        <begin position="1"/>
        <end position="17"/>
    </location>
</feature>
<evidence type="ECO:0000313" key="3">
    <source>
        <dbReference type="EMBL" id="MFC4558179.1"/>
    </source>
</evidence>
<keyword evidence="2" id="KW-0732">Signal</keyword>
<dbReference type="RefSeq" id="WP_390294628.1">
    <property type="nucleotide sequence ID" value="NZ_JBHSFU010000004.1"/>
</dbReference>
<proteinExistence type="predicted"/>
<protein>
    <recommendedName>
        <fullName evidence="5">YtkA-like domain-containing protein</fullName>
    </recommendedName>
</protein>
<dbReference type="EMBL" id="JBHSFU010000004">
    <property type="protein sequence ID" value="MFC4558179.1"/>
    <property type="molecule type" value="Genomic_DNA"/>
</dbReference>
<evidence type="ECO:0000313" key="4">
    <source>
        <dbReference type="Proteomes" id="UP001595989"/>
    </source>
</evidence>
<dbReference type="Proteomes" id="UP001595989">
    <property type="component" value="Unassembled WGS sequence"/>
</dbReference>
<evidence type="ECO:0000256" key="2">
    <source>
        <dbReference type="SAM" id="SignalP"/>
    </source>
</evidence>
<dbReference type="PROSITE" id="PS51257">
    <property type="entry name" value="PROKAR_LIPOPROTEIN"/>
    <property type="match status" value="1"/>
</dbReference>
<comment type="caution">
    <text evidence="3">The sequence shown here is derived from an EMBL/GenBank/DDBJ whole genome shotgun (WGS) entry which is preliminary data.</text>
</comment>
<evidence type="ECO:0008006" key="5">
    <source>
        <dbReference type="Google" id="ProtNLM"/>
    </source>
</evidence>
<organism evidence="3 4">
    <name type="scientific">Virgibacillus kekensis</name>
    <dbReference type="NCBI Taxonomy" id="202261"/>
    <lineage>
        <taxon>Bacteria</taxon>
        <taxon>Bacillati</taxon>
        <taxon>Bacillota</taxon>
        <taxon>Bacilli</taxon>
        <taxon>Bacillales</taxon>
        <taxon>Bacillaceae</taxon>
        <taxon>Virgibacillus</taxon>
    </lineage>
</organism>
<evidence type="ECO:0000256" key="1">
    <source>
        <dbReference type="SAM" id="MobiDB-lite"/>
    </source>
</evidence>
<name>A0ABV9DH64_9BACI</name>
<sequence length="145" mass="16050">MRKIALLILVILTMVLAACTSDGEAKDKEQTGDKTEQAQTTEDDKQEEKPGQYSVHIDNATFKFKDSMQAIPFNVAKNGKPLTGEDLGVQVQVPIGNIPFKVKELENGNFEGQVQVPEPGVYQASVFKMVDNEMNVIGQFQLTFE</sequence>
<feature type="chain" id="PRO_5047146149" description="YtkA-like domain-containing protein" evidence="2">
    <location>
        <begin position="18"/>
        <end position="145"/>
    </location>
</feature>
<reference evidence="4" key="1">
    <citation type="journal article" date="2019" name="Int. J. Syst. Evol. Microbiol.">
        <title>The Global Catalogue of Microorganisms (GCM) 10K type strain sequencing project: providing services to taxonomists for standard genome sequencing and annotation.</title>
        <authorList>
            <consortium name="The Broad Institute Genomics Platform"/>
            <consortium name="The Broad Institute Genome Sequencing Center for Infectious Disease"/>
            <person name="Wu L."/>
            <person name="Ma J."/>
        </authorList>
    </citation>
    <scope>NUCLEOTIDE SEQUENCE [LARGE SCALE GENOMIC DNA]</scope>
    <source>
        <strain evidence="4">CGMCC 4.7426</strain>
    </source>
</reference>
<gene>
    <name evidence="3" type="ORF">ACFO3D_08135</name>
</gene>
<feature type="compositionally biased region" description="Basic and acidic residues" evidence="1">
    <location>
        <begin position="23"/>
        <end position="50"/>
    </location>
</feature>